<dbReference type="Proteomes" id="UP000025227">
    <property type="component" value="Unplaced"/>
</dbReference>
<reference evidence="2" key="1">
    <citation type="submission" date="2020-12" db="UniProtKB">
        <authorList>
            <consortium name="WormBaseParasite"/>
        </authorList>
    </citation>
    <scope>IDENTIFICATION</scope>
    <source>
        <strain evidence="2">MHco3</strain>
    </source>
</reference>
<protein>
    <submittedName>
        <fullName evidence="2">HTH_Tnp_Tc3_2 domain-containing protein</fullName>
    </submittedName>
</protein>
<dbReference type="OrthoDB" id="6436610at2759"/>
<accession>A0A7I5EAD1</accession>
<name>A0A7I5EAD1_HAECO</name>
<dbReference type="OMA" id="MAKCESF"/>
<keyword evidence="1" id="KW-1185">Reference proteome</keyword>
<sequence>MTSAAQKPGIANSVVSRALRALRTCDTAARRRGGGRPRTTTLRYDRYIVQQARRDPRQSASLIAMSFNRSSRQAIPRTAVAKRRHGCGLFARRPLRGVSLPLVIGETDYGGARSKAEPCAFPGWEQIQSE</sequence>
<dbReference type="AlphaFoldDB" id="A0A7I5EAD1"/>
<dbReference type="WBParaSite" id="HCON_00103330-00001">
    <property type="protein sequence ID" value="HCON_00103330-00001"/>
    <property type="gene ID" value="HCON_00103330"/>
</dbReference>
<proteinExistence type="predicted"/>
<evidence type="ECO:0000313" key="1">
    <source>
        <dbReference type="Proteomes" id="UP000025227"/>
    </source>
</evidence>
<organism evidence="1 2">
    <name type="scientific">Haemonchus contortus</name>
    <name type="common">Barber pole worm</name>
    <dbReference type="NCBI Taxonomy" id="6289"/>
    <lineage>
        <taxon>Eukaryota</taxon>
        <taxon>Metazoa</taxon>
        <taxon>Ecdysozoa</taxon>
        <taxon>Nematoda</taxon>
        <taxon>Chromadorea</taxon>
        <taxon>Rhabditida</taxon>
        <taxon>Rhabditina</taxon>
        <taxon>Rhabditomorpha</taxon>
        <taxon>Strongyloidea</taxon>
        <taxon>Trichostrongylidae</taxon>
        <taxon>Haemonchus</taxon>
    </lineage>
</organism>
<evidence type="ECO:0000313" key="2">
    <source>
        <dbReference type="WBParaSite" id="HCON_00103330-00001"/>
    </source>
</evidence>